<accession>A0A5J5ZZD7</accession>
<dbReference type="Pfam" id="PF23780">
    <property type="entry name" value="S-AdoMet_lyase"/>
    <property type="match status" value="1"/>
</dbReference>
<dbReference type="Proteomes" id="UP000327497">
    <property type="component" value="Segment"/>
</dbReference>
<keyword evidence="2" id="KW-1185">Reference proteome</keyword>
<dbReference type="EMBL" id="MK455769">
    <property type="protein sequence ID" value="QBJ01028.1"/>
    <property type="molecule type" value="Genomic_DNA"/>
</dbReference>
<proteinExistence type="predicted"/>
<evidence type="ECO:0000313" key="2">
    <source>
        <dbReference type="Proteomes" id="UP000327497"/>
    </source>
</evidence>
<protein>
    <submittedName>
        <fullName evidence="1">Uncharacterized protein</fullName>
    </submittedName>
</protein>
<organism evidence="1 2">
    <name type="scientific">Aeromonas phage MJG</name>
    <dbReference type="NCBI Taxonomy" id="2510451"/>
    <lineage>
        <taxon>Viruses</taxon>
        <taxon>Duplodnaviria</taxon>
        <taxon>Heunggongvirae</taxon>
        <taxon>Uroviricota</taxon>
        <taxon>Caudoviricetes</taxon>
        <taxon>Autographivirales</taxon>
        <taxon>Autosignataviridae</taxon>
        <taxon>Colwellvirinae</taxon>
        <taxon>Daolivirus</taxon>
        <taxon>Daolivirus MJG</taxon>
    </lineage>
</organism>
<dbReference type="InterPro" id="IPR057548">
    <property type="entry name" value="S-AdoMet_lyase-like"/>
</dbReference>
<reference evidence="1 2" key="1">
    <citation type="journal article" date="2019" name="Virus Res.">
        <title>Genomic characterization of a novel virulent phage infecting the Aeromonas hydrophila isolated from rainbow trout (Oncorhynchus mykiss).</title>
        <authorList>
            <person name="Cao Y."/>
            <person name="Li S."/>
            <person name="Wang D."/>
            <person name="Zhao J."/>
            <person name="Xu L."/>
            <person name="Liu H."/>
            <person name="Lu T."/>
            <person name="Mou Z."/>
        </authorList>
    </citation>
    <scope>NUCLEOTIDE SEQUENCE [LARGE SCALE GENOMIC DNA]</scope>
</reference>
<name>A0A5J5ZZD7_9CAUD</name>
<evidence type="ECO:0000313" key="1">
    <source>
        <dbReference type="EMBL" id="QBJ01028.1"/>
    </source>
</evidence>
<sequence length="141" mass="15748">MTKATIVIASAFRANLTAAENAHRSIIANNYFKQMLESGHNIQHALGSWKEEGQEVASTELSLIGVVPETNLDNVLYFFLQKMEQDAVLTVNPETMAAYILSKNGNVVESTHIGTMQEITEEEAKASECYTYWKGVYWLAK</sequence>